<dbReference type="CDD" id="cd09120">
    <property type="entry name" value="PLDc_DNaseII_1"/>
    <property type="match status" value="1"/>
</dbReference>
<proteinExistence type="inferred from homology"/>
<dbReference type="Pfam" id="PF03265">
    <property type="entry name" value="DNase_II"/>
    <property type="match status" value="1"/>
</dbReference>
<reference evidence="4" key="1">
    <citation type="journal article" date="2016" name="Sci. Rep.">
        <title>Molecular characterization of firefly nuptial gifts: a multi-omics approach sheds light on postcopulatory sexual selection.</title>
        <authorList>
            <person name="Al-Wathiqui N."/>
            <person name="Fallon T.R."/>
            <person name="South A."/>
            <person name="Weng J.K."/>
            <person name="Lewis S.M."/>
        </authorList>
    </citation>
    <scope>NUCLEOTIDE SEQUENCE</scope>
</reference>
<dbReference type="RefSeq" id="XP_031340671.1">
    <property type="nucleotide sequence ID" value="XM_031484811.1"/>
</dbReference>
<evidence type="ECO:0000256" key="3">
    <source>
        <dbReference type="SAM" id="SignalP"/>
    </source>
</evidence>
<name>A0A1Y1KIE0_PHOPY</name>
<dbReference type="InterPro" id="IPR004947">
    <property type="entry name" value="DNase_II"/>
</dbReference>
<evidence type="ECO:0000256" key="2">
    <source>
        <dbReference type="ARBA" id="ARBA00022801"/>
    </source>
</evidence>
<dbReference type="GeneID" id="116168823"/>
<sequence length="349" mass="39105">MYAVFVIFVLLYCRSYALQCMDHNNNPVDWYVLYKLPKEDHHPNRLISEGVAYTYITSNDISDWKLSSISIGDANSIVGLTLKPLFTEKNNVYILYNDENPDGSVNFNKGHTKGVLLGNNNGGIWLVHSVPRFPSLDAHHYVYPANGMTYGQSFLCISLGVENLDLVGTQLLYNLPNMFAHNMPDTLKWMFPKIANVLENNSNKSPPWYHLQTLRSLGGTEFTSFAKGPKFAKELYLDWVAPVIGYDLFAETWLNSPGKIPSECEIHFKVNNVESLKIAAANVSFKASVDHSKWAVASTSKENAFWVCIGDINRVTAQRQRGGGTVCFSEAKVAKAYQEIIAQLEPCST</sequence>
<dbReference type="KEGG" id="ppyr:116168823"/>
<accession>A0A1Y1KIE0</accession>
<keyword evidence="3" id="KW-0732">Signal</keyword>
<feature type="chain" id="PRO_5013276768" evidence="3">
    <location>
        <begin position="18"/>
        <end position="349"/>
    </location>
</feature>
<evidence type="ECO:0000313" key="4">
    <source>
        <dbReference type="EMBL" id="JAV61213.1"/>
    </source>
</evidence>
<evidence type="ECO:0000256" key="1">
    <source>
        <dbReference type="ARBA" id="ARBA00007527"/>
    </source>
</evidence>
<dbReference type="AlphaFoldDB" id="A0A1Y1KIE0"/>
<dbReference type="PANTHER" id="PTHR10858">
    <property type="entry name" value="DEOXYRIBONUCLEASE II"/>
    <property type="match status" value="1"/>
</dbReference>
<comment type="similarity">
    <text evidence="1">Belongs to the DNase II family.</text>
</comment>
<keyword evidence="2" id="KW-0378">Hydrolase</keyword>
<dbReference type="EMBL" id="GEZM01082932">
    <property type="protein sequence ID" value="JAV61213.1"/>
    <property type="molecule type" value="Transcribed_RNA"/>
</dbReference>
<organism evidence="4">
    <name type="scientific">Photinus pyralis</name>
    <name type="common">Common eastern firefly</name>
    <name type="synonym">Lampyris pyralis</name>
    <dbReference type="NCBI Taxonomy" id="7054"/>
    <lineage>
        <taxon>Eukaryota</taxon>
        <taxon>Metazoa</taxon>
        <taxon>Ecdysozoa</taxon>
        <taxon>Arthropoda</taxon>
        <taxon>Hexapoda</taxon>
        <taxon>Insecta</taxon>
        <taxon>Pterygota</taxon>
        <taxon>Neoptera</taxon>
        <taxon>Endopterygota</taxon>
        <taxon>Coleoptera</taxon>
        <taxon>Polyphaga</taxon>
        <taxon>Elateriformia</taxon>
        <taxon>Elateroidea</taxon>
        <taxon>Lampyridae</taxon>
        <taxon>Lampyrinae</taxon>
        <taxon>Photinus</taxon>
    </lineage>
</organism>
<dbReference type="GO" id="GO:0004531">
    <property type="term" value="F:deoxyribonuclease II activity"/>
    <property type="evidence" value="ECO:0007669"/>
    <property type="project" value="InterPro"/>
</dbReference>
<dbReference type="OrthoDB" id="10261598at2759"/>
<dbReference type="CDD" id="cd09121">
    <property type="entry name" value="PLDc_DNaseII_2"/>
    <property type="match status" value="1"/>
</dbReference>
<protein>
    <submittedName>
        <fullName evidence="4">Uncharacterized protein</fullName>
    </submittedName>
</protein>
<feature type="signal peptide" evidence="3">
    <location>
        <begin position="1"/>
        <end position="17"/>
    </location>
</feature>
<dbReference type="PANTHER" id="PTHR10858:SF23">
    <property type="entry name" value="DEOXYRIBONUCLEASE II"/>
    <property type="match status" value="1"/>
</dbReference>
<dbReference type="GO" id="GO:0006309">
    <property type="term" value="P:apoptotic DNA fragmentation"/>
    <property type="evidence" value="ECO:0007669"/>
    <property type="project" value="TreeGrafter"/>
</dbReference>